<evidence type="ECO:0000313" key="7">
    <source>
        <dbReference type="Proteomes" id="UP000192927"/>
    </source>
</evidence>
<dbReference type="PRINTS" id="PR01301">
    <property type="entry name" value="RGSPROTEIN"/>
</dbReference>
<dbReference type="InterPro" id="IPR000014">
    <property type="entry name" value="PAS"/>
</dbReference>
<evidence type="ECO:0000256" key="2">
    <source>
        <dbReference type="ARBA" id="ARBA00022643"/>
    </source>
</evidence>
<dbReference type="SUPFAM" id="SSF55785">
    <property type="entry name" value="PYP-like sensor domain (PAS domain)"/>
    <property type="match status" value="1"/>
</dbReference>
<dbReference type="InterPro" id="IPR044926">
    <property type="entry name" value="RGS_subdomain_2"/>
</dbReference>
<dbReference type="Gene3D" id="3.30.450.20">
    <property type="entry name" value="PAS domain"/>
    <property type="match status" value="1"/>
</dbReference>
<dbReference type="PROSITE" id="PS50132">
    <property type="entry name" value="RGS"/>
    <property type="match status" value="1"/>
</dbReference>
<evidence type="ECO:0000256" key="3">
    <source>
        <dbReference type="ARBA" id="ARBA00022991"/>
    </source>
</evidence>
<keyword evidence="1" id="KW-0285">Flavoprotein</keyword>
<dbReference type="Pfam" id="PF13426">
    <property type="entry name" value="PAS_9"/>
    <property type="match status" value="1"/>
</dbReference>
<keyword evidence="7" id="KW-1185">Reference proteome</keyword>
<feature type="region of interest" description="Disordered" evidence="4">
    <location>
        <begin position="1"/>
        <end position="36"/>
    </location>
</feature>
<keyword evidence="3" id="KW-0157">Chromophore</keyword>
<accession>A0A1W5D6V4</accession>
<dbReference type="SUPFAM" id="SSF48097">
    <property type="entry name" value="Regulator of G-protein signaling, RGS"/>
    <property type="match status" value="1"/>
</dbReference>
<organism evidence="6 7">
    <name type="scientific">Lasallia pustulata</name>
    <dbReference type="NCBI Taxonomy" id="136370"/>
    <lineage>
        <taxon>Eukaryota</taxon>
        <taxon>Fungi</taxon>
        <taxon>Dikarya</taxon>
        <taxon>Ascomycota</taxon>
        <taxon>Pezizomycotina</taxon>
        <taxon>Lecanoromycetes</taxon>
        <taxon>OSLEUM clade</taxon>
        <taxon>Umbilicariomycetidae</taxon>
        <taxon>Umbilicariales</taxon>
        <taxon>Umbilicariaceae</taxon>
        <taxon>Lasallia</taxon>
    </lineage>
</organism>
<reference evidence="7" key="1">
    <citation type="submission" date="2017-03" db="EMBL/GenBank/DDBJ databases">
        <authorList>
            <person name="Sharma R."/>
            <person name="Thines M."/>
        </authorList>
    </citation>
    <scope>NUCLEOTIDE SEQUENCE [LARGE SCALE GENOMIC DNA]</scope>
</reference>
<dbReference type="Pfam" id="PF00615">
    <property type="entry name" value="RGS"/>
    <property type="match status" value="1"/>
</dbReference>
<dbReference type="SMART" id="SM00315">
    <property type="entry name" value="RGS"/>
    <property type="match status" value="1"/>
</dbReference>
<dbReference type="Gene3D" id="1.10.167.10">
    <property type="entry name" value="Regulator of G-protein Signalling 4, domain 2"/>
    <property type="match status" value="1"/>
</dbReference>
<proteinExistence type="predicted"/>
<dbReference type="EMBL" id="FWEW01003046">
    <property type="protein sequence ID" value="SLM38888.1"/>
    <property type="molecule type" value="Genomic_DNA"/>
</dbReference>
<name>A0A1W5D6V4_9LECA</name>
<evidence type="ECO:0000256" key="4">
    <source>
        <dbReference type="SAM" id="MobiDB-lite"/>
    </source>
</evidence>
<feature type="domain" description="RGS" evidence="5">
    <location>
        <begin position="89"/>
        <end position="202"/>
    </location>
</feature>
<dbReference type="InterPro" id="IPR016137">
    <property type="entry name" value="RGS"/>
</dbReference>
<dbReference type="PANTHER" id="PTHR47429">
    <property type="entry name" value="PROTEIN TWIN LOV 1"/>
    <property type="match status" value="1"/>
</dbReference>
<dbReference type="InterPro" id="IPR036305">
    <property type="entry name" value="RGS_sf"/>
</dbReference>
<dbReference type="InterPro" id="IPR035965">
    <property type="entry name" value="PAS-like_dom_sf"/>
</dbReference>
<dbReference type="Proteomes" id="UP000192927">
    <property type="component" value="Unassembled WGS sequence"/>
</dbReference>
<dbReference type="PANTHER" id="PTHR47429:SF2">
    <property type="entry name" value="PROTEIN TWIN LOV 1"/>
    <property type="match status" value="1"/>
</dbReference>
<dbReference type="AlphaFoldDB" id="A0A1W5D6V4"/>
<sequence length="531" mass="59557">MQQAGAHESSSRGGDGLNPDTTPNSPNAGKAAANGPEDDQALIKWRGATFERQPSNNITNTSTAMTATTHKASVSTASSEFVDFFSPEVFQIVLHNPTTAHQLLKFSQARFCGENMEFLDKVDRYMTLLDELTKTMSEIYRSFTSVEAPRQLNLPSTMMKRMNADIKTTTLTTLPAMELIFSDAQENVEKLLATDIYPRFVKHQITASAVKALSLDRDKYAGLGDCFCLTNPAIADNPIVYASDGFVKVTGYSRTDIIPRNCRFLQGSYTDNNAVKRLRAAIDANRESVELLLNYRKNGEPFWNLLYVAPLMDRLGRVVYFLGGQINCSTTIHNRSDIVRVLSVSDEAEADDPTLVSPPIQPPKSSRSFFRSFRSHNNNKVATREHEAGMEQELIKRIEKMNLKNQMKMFYSAYSKYLVLTYDSFIVQFFSAGVVDMLCIDPKADTNFVGSDVFKVLTQHSSNPVKEFCNRVKSNLRMGRAISAELVLNIRRSGMIMRGTEKFATHWTPLKDEVGQVKYVVVTLATIIQNW</sequence>
<dbReference type="GO" id="GO:0005634">
    <property type="term" value="C:nucleus"/>
    <property type="evidence" value="ECO:0007669"/>
    <property type="project" value="TreeGrafter"/>
</dbReference>
<dbReference type="CDD" id="cd00130">
    <property type="entry name" value="PAS"/>
    <property type="match status" value="1"/>
</dbReference>
<evidence type="ECO:0000259" key="5">
    <source>
        <dbReference type="PROSITE" id="PS50132"/>
    </source>
</evidence>
<keyword evidence="2" id="KW-0288">FMN</keyword>
<evidence type="ECO:0000256" key="1">
    <source>
        <dbReference type="ARBA" id="ARBA00022630"/>
    </source>
</evidence>
<evidence type="ECO:0000313" key="6">
    <source>
        <dbReference type="EMBL" id="SLM38888.1"/>
    </source>
</evidence>
<protein>
    <submittedName>
        <fullName evidence="6">Regulator of G protein signalling superfamily</fullName>
    </submittedName>
</protein>
<dbReference type="NCBIfam" id="TIGR00229">
    <property type="entry name" value="sensory_box"/>
    <property type="match status" value="1"/>
</dbReference>